<organism evidence="2 3">
    <name type="scientific">Streptomyces boetiae</name>
    <dbReference type="NCBI Taxonomy" id="3075541"/>
    <lineage>
        <taxon>Bacteria</taxon>
        <taxon>Bacillati</taxon>
        <taxon>Actinomycetota</taxon>
        <taxon>Actinomycetes</taxon>
        <taxon>Kitasatosporales</taxon>
        <taxon>Streptomycetaceae</taxon>
        <taxon>Streptomyces</taxon>
    </lineage>
</organism>
<keyword evidence="2" id="KW-0347">Helicase</keyword>
<keyword evidence="3" id="KW-1185">Reference proteome</keyword>
<keyword evidence="2" id="KW-0378">Hydrolase</keyword>
<dbReference type="PANTHER" id="PTHR38133">
    <property type="entry name" value="SLR1429 PROTEIN"/>
    <property type="match status" value="1"/>
</dbReference>
<keyword evidence="2" id="KW-0547">Nucleotide-binding</keyword>
<name>A0ABU2LAW8_9ACTN</name>
<feature type="region of interest" description="Disordered" evidence="1">
    <location>
        <begin position="398"/>
        <end position="436"/>
    </location>
</feature>
<evidence type="ECO:0000256" key="1">
    <source>
        <dbReference type="SAM" id="MobiDB-lite"/>
    </source>
</evidence>
<dbReference type="GO" id="GO:0004386">
    <property type="term" value="F:helicase activity"/>
    <property type="evidence" value="ECO:0007669"/>
    <property type="project" value="UniProtKB-KW"/>
</dbReference>
<dbReference type="PANTHER" id="PTHR38133:SF1">
    <property type="entry name" value="SLR1429 PROTEIN"/>
    <property type="match status" value="1"/>
</dbReference>
<sequence length="436" mass="45368">MAERELVFRALPPARGRGFAETWWGRSWLRALEESALDGARLREGRRRARAGAVGAVSVRPGRLTAVVRDADATGHRADVLLRTFSAREWDRLLDATAREGGHLAALLDGELPERLVEDATAAGVELLPGIGDLEPECECGEWDHCAHTAALAYQVGRLLDEDPFLLLLLRGRAERELMEALQRRTAAREGAQEAPAPPLGIPAAGAYARAAAGLPPLPAPPDAVERPGRAPSWEGGAPPPDWLDVEALAFLAGDAAARAARLLAGALRGSGAGGGAPGPAGEDAVWRDAVRLAAGGPPEAVARRLARACGRGPGELERAAAAWRAGGPAALEVLAEDAPPAPAWAVARLAGAWAGEERRPVLRGGGHRWTVVGEGVQLRCGADGRWWPFRKEGGRWWPAGGPERDPGAALTAAREAAAEAAGSAGGDQATASSTG</sequence>
<comment type="caution">
    <text evidence="2">The sequence shown here is derived from an EMBL/GenBank/DDBJ whole genome shotgun (WGS) entry which is preliminary data.</text>
</comment>
<accession>A0ABU2LAW8</accession>
<gene>
    <name evidence="2" type="ORF">RM780_17270</name>
</gene>
<protein>
    <submittedName>
        <fullName evidence="2">SWF or SNF family helicase</fullName>
    </submittedName>
</protein>
<dbReference type="Proteomes" id="UP001183388">
    <property type="component" value="Unassembled WGS sequence"/>
</dbReference>
<evidence type="ECO:0000313" key="3">
    <source>
        <dbReference type="Proteomes" id="UP001183388"/>
    </source>
</evidence>
<dbReference type="EMBL" id="JAVREN010000025">
    <property type="protein sequence ID" value="MDT0308699.1"/>
    <property type="molecule type" value="Genomic_DNA"/>
</dbReference>
<dbReference type="RefSeq" id="WP_311631696.1">
    <property type="nucleotide sequence ID" value="NZ_JAVREN010000025.1"/>
</dbReference>
<evidence type="ECO:0000313" key="2">
    <source>
        <dbReference type="EMBL" id="MDT0308699.1"/>
    </source>
</evidence>
<proteinExistence type="predicted"/>
<feature type="region of interest" description="Disordered" evidence="1">
    <location>
        <begin position="218"/>
        <end position="239"/>
    </location>
</feature>
<keyword evidence="2" id="KW-0067">ATP-binding</keyword>
<feature type="compositionally biased region" description="Low complexity" evidence="1">
    <location>
        <begin position="408"/>
        <end position="430"/>
    </location>
</feature>
<reference evidence="3" key="1">
    <citation type="submission" date="2023-07" db="EMBL/GenBank/DDBJ databases">
        <title>30 novel species of actinomycetes from the DSMZ collection.</title>
        <authorList>
            <person name="Nouioui I."/>
        </authorList>
    </citation>
    <scope>NUCLEOTIDE SEQUENCE [LARGE SCALE GENOMIC DNA]</scope>
    <source>
        <strain evidence="3">DSM 44917</strain>
    </source>
</reference>